<keyword evidence="2" id="KW-0813">Transport</keyword>
<dbReference type="SUPFAM" id="SSF103473">
    <property type="entry name" value="MFS general substrate transporter"/>
    <property type="match status" value="1"/>
</dbReference>
<feature type="transmembrane region" description="Helical" evidence="9">
    <location>
        <begin position="246"/>
        <end position="270"/>
    </location>
</feature>
<evidence type="ECO:0000313" key="11">
    <source>
        <dbReference type="EMBL" id="GCE14525.1"/>
    </source>
</evidence>
<feature type="transmembrane region" description="Helical" evidence="9">
    <location>
        <begin position="111"/>
        <end position="135"/>
    </location>
</feature>
<dbReference type="Pfam" id="PF07690">
    <property type="entry name" value="MFS_1"/>
    <property type="match status" value="1"/>
</dbReference>
<sequence length="446" mass="47667">MADMIARPEEELAPARYLPLLTLFVANFISFAGSMLTIVAIPWFVLQTTGSIIQTGITAFFTTVPTVLSMALGGVLVERIGYKRASVIGDFAAAIGVALIPLFYHTVGLPFWGLVTFVFIATLLNGPGGTARLALVPDLAKEAKMPLERANSISQGVSHLAGIIGAPLAGILIAFYGSSNLLWIDALSFLISAIIVAVVIPSPALRPREAVSNQPEKQAEPKAPTNFLADFQEGVRFILRDSVTAMVLLTIAVTNMLDVALTSVVVPVYVKHFFNSAVILGWLSAIFLGFAFLGTALFGAIGHRLPRMLTLAIAFVIIGLRYWVFAWTPSLPWLLIISAVSGLASAPLNPIIFTMAYEIIPDHMRARVLGAGMAVTALGMPLGTLGSGYLISWLGLPTSLILMGSVYLLATLSMLLNPSFRKLEKVRLQEKHAAEPSPAASIGLQE</sequence>
<evidence type="ECO:0000256" key="7">
    <source>
        <dbReference type="ARBA" id="ARBA00038075"/>
    </source>
</evidence>
<evidence type="ECO:0000256" key="3">
    <source>
        <dbReference type="ARBA" id="ARBA00022475"/>
    </source>
</evidence>
<feature type="transmembrane region" description="Helical" evidence="9">
    <location>
        <begin position="87"/>
        <end position="105"/>
    </location>
</feature>
<dbReference type="InterPro" id="IPR036259">
    <property type="entry name" value="MFS_trans_sf"/>
</dbReference>
<dbReference type="PANTHER" id="PTHR23513:SF9">
    <property type="entry name" value="ENTEROBACTIN EXPORTER ENTS"/>
    <property type="match status" value="1"/>
</dbReference>
<evidence type="ECO:0000313" key="12">
    <source>
        <dbReference type="Proteomes" id="UP000287352"/>
    </source>
</evidence>
<dbReference type="EMBL" id="BIFR01000002">
    <property type="protein sequence ID" value="GCE14525.1"/>
    <property type="molecule type" value="Genomic_DNA"/>
</dbReference>
<name>A0A402A684_9CHLR</name>
<keyword evidence="12" id="KW-1185">Reference proteome</keyword>
<gene>
    <name evidence="11" type="ORF">KTT_43840</name>
</gene>
<dbReference type="Proteomes" id="UP000287352">
    <property type="component" value="Unassembled WGS sequence"/>
</dbReference>
<comment type="subcellular location">
    <subcellularLocation>
        <location evidence="1">Cell membrane</location>
        <topology evidence="1">Multi-pass membrane protein</topology>
    </subcellularLocation>
</comment>
<feature type="transmembrane region" description="Helical" evidence="9">
    <location>
        <begin position="20"/>
        <end position="46"/>
    </location>
</feature>
<evidence type="ECO:0000256" key="4">
    <source>
        <dbReference type="ARBA" id="ARBA00022692"/>
    </source>
</evidence>
<dbReference type="OrthoDB" id="9793136at2"/>
<protein>
    <recommendedName>
        <fullName evidence="8">Multidrug efflux pump Tap</fullName>
    </recommendedName>
</protein>
<keyword evidence="5 9" id="KW-1133">Transmembrane helix</keyword>
<dbReference type="PROSITE" id="PS50850">
    <property type="entry name" value="MFS"/>
    <property type="match status" value="1"/>
</dbReference>
<keyword evidence="4 9" id="KW-0812">Transmembrane</keyword>
<comment type="similarity">
    <text evidence="7">Belongs to the major facilitator superfamily. Drug:H(+) antiporter-3 (DHA3) (TC 2.A.1.21) family.</text>
</comment>
<feature type="transmembrane region" description="Helical" evidence="9">
    <location>
        <begin position="333"/>
        <end position="356"/>
    </location>
</feature>
<dbReference type="InterPro" id="IPR011701">
    <property type="entry name" value="MFS"/>
</dbReference>
<proteinExistence type="inferred from homology"/>
<feature type="transmembrane region" description="Helical" evidence="9">
    <location>
        <begin position="308"/>
        <end position="327"/>
    </location>
</feature>
<dbReference type="GO" id="GO:0005886">
    <property type="term" value="C:plasma membrane"/>
    <property type="evidence" value="ECO:0007669"/>
    <property type="project" value="UniProtKB-SubCell"/>
</dbReference>
<evidence type="ECO:0000256" key="9">
    <source>
        <dbReference type="SAM" id="Phobius"/>
    </source>
</evidence>
<feature type="transmembrane region" description="Helical" evidence="9">
    <location>
        <begin position="182"/>
        <end position="200"/>
    </location>
</feature>
<dbReference type="GO" id="GO:0022857">
    <property type="term" value="F:transmembrane transporter activity"/>
    <property type="evidence" value="ECO:0007669"/>
    <property type="project" value="InterPro"/>
</dbReference>
<feature type="transmembrane region" description="Helical" evidence="9">
    <location>
        <begin position="52"/>
        <end position="75"/>
    </location>
</feature>
<feature type="transmembrane region" description="Helical" evidence="9">
    <location>
        <begin position="397"/>
        <end position="417"/>
    </location>
</feature>
<keyword evidence="3" id="KW-1003">Cell membrane</keyword>
<dbReference type="InterPro" id="IPR020846">
    <property type="entry name" value="MFS_dom"/>
</dbReference>
<keyword evidence="6 9" id="KW-0472">Membrane</keyword>
<feature type="domain" description="Major facilitator superfamily (MFS) profile" evidence="10">
    <location>
        <begin position="19"/>
        <end position="422"/>
    </location>
</feature>
<evidence type="ECO:0000256" key="6">
    <source>
        <dbReference type="ARBA" id="ARBA00023136"/>
    </source>
</evidence>
<evidence type="ECO:0000259" key="10">
    <source>
        <dbReference type="PROSITE" id="PS50850"/>
    </source>
</evidence>
<feature type="transmembrane region" description="Helical" evidence="9">
    <location>
        <begin position="156"/>
        <end position="176"/>
    </location>
</feature>
<organism evidence="11 12">
    <name type="scientific">Tengunoibacter tsumagoiensis</name>
    <dbReference type="NCBI Taxonomy" id="2014871"/>
    <lineage>
        <taxon>Bacteria</taxon>
        <taxon>Bacillati</taxon>
        <taxon>Chloroflexota</taxon>
        <taxon>Ktedonobacteria</taxon>
        <taxon>Ktedonobacterales</taxon>
        <taxon>Dictyobacteraceae</taxon>
        <taxon>Tengunoibacter</taxon>
    </lineage>
</organism>
<feature type="transmembrane region" description="Helical" evidence="9">
    <location>
        <begin position="368"/>
        <end position="391"/>
    </location>
</feature>
<dbReference type="CDD" id="cd06173">
    <property type="entry name" value="MFS_MefA_like"/>
    <property type="match status" value="1"/>
</dbReference>
<dbReference type="Gene3D" id="1.20.1250.20">
    <property type="entry name" value="MFS general substrate transporter like domains"/>
    <property type="match status" value="2"/>
</dbReference>
<dbReference type="RefSeq" id="WP_126582092.1">
    <property type="nucleotide sequence ID" value="NZ_BIFR01000002.1"/>
</dbReference>
<comment type="caution">
    <text evidence="11">The sequence shown here is derived from an EMBL/GenBank/DDBJ whole genome shotgun (WGS) entry which is preliminary data.</text>
</comment>
<evidence type="ECO:0000256" key="5">
    <source>
        <dbReference type="ARBA" id="ARBA00022989"/>
    </source>
</evidence>
<evidence type="ECO:0000256" key="1">
    <source>
        <dbReference type="ARBA" id="ARBA00004651"/>
    </source>
</evidence>
<evidence type="ECO:0000256" key="2">
    <source>
        <dbReference type="ARBA" id="ARBA00022448"/>
    </source>
</evidence>
<evidence type="ECO:0000256" key="8">
    <source>
        <dbReference type="ARBA" id="ARBA00040914"/>
    </source>
</evidence>
<feature type="transmembrane region" description="Helical" evidence="9">
    <location>
        <begin position="276"/>
        <end position="301"/>
    </location>
</feature>
<dbReference type="AlphaFoldDB" id="A0A402A684"/>
<dbReference type="PANTHER" id="PTHR23513">
    <property type="entry name" value="INTEGRAL MEMBRANE EFFLUX PROTEIN-RELATED"/>
    <property type="match status" value="1"/>
</dbReference>
<reference evidence="12" key="1">
    <citation type="submission" date="2018-12" db="EMBL/GenBank/DDBJ databases">
        <title>Tengunoibacter tsumagoiensis gen. nov., sp. nov., Dictyobacter kobayashii sp. nov., D. alpinus sp. nov., and D. joshuensis sp. nov. and description of Dictyobacteraceae fam. nov. within the order Ktedonobacterales isolated from Tengu-no-mugimeshi.</title>
        <authorList>
            <person name="Wang C.M."/>
            <person name="Zheng Y."/>
            <person name="Sakai Y."/>
            <person name="Toyoda A."/>
            <person name="Minakuchi Y."/>
            <person name="Abe K."/>
            <person name="Yokota A."/>
            <person name="Yabe S."/>
        </authorList>
    </citation>
    <scope>NUCLEOTIDE SEQUENCE [LARGE SCALE GENOMIC DNA]</scope>
    <source>
        <strain evidence="12">Uno3</strain>
    </source>
</reference>
<accession>A0A402A684</accession>